<organism evidence="2 3">
    <name type="scientific">Rhizobium loti</name>
    <name type="common">Mesorhizobium loti</name>
    <dbReference type="NCBI Taxonomy" id="381"/>
    <lineage>
        <taxon>Bacteria</taxon>
        <taxon>Pseudomonadati</taxon>
        <taxon>Pseudomonadota</taxon>
        <taxon>Alphaproteobacteria</taxon>
        <taxon>Hyphomicrobiales</taxon>
        <taxon>Phyllobacteriaceae</taxon>
        <taxon>Mesorhizobium</taxon>
    </lineage>
</organism>
<dbReference type="InterPro" id="IPR036249">
    <property type="entry name" value="Thioredoxin-like_sf"/>
</dbReference>
<dbReference type="Gene3D" id="3.40.30.10">
    <property type="entry name" value="Glutaredoxin"/>
    <property type="match status" value="1"/>
</dbReference>
<accession>A0A8E2WI47</accession>
<evidence type="ECO:0000259" key="1">
    <source>
        <dbReference type="Pfam" id="PF01323"/>
    </source>
</evidence>
<dbReference type="EMBL" id="QGGH01000001">
    <property type="protein sequence ID" value="PWJ93415.1"/>
    <property type="molecule type" value="Genomic_DNA"/>
</dbReference>
<dbReference type="Pfam" id="PF01323">
    <property type="entry name" value="DSBA"/>
    <property type="match status" value="1"/>
</dbReference>
<sequence length="216" mass="22790">MAAIMSNSEVTYLFDPLCGWCYGATPMLDRLSATGVRIELLPTGLFSGAGARSMDEGFAAHAWSNDQRIERLTGQVFTPAYRHNVLDISGTLLDSHAATLGISAAGLEDPSRRLAALKAIQRARYVDGSDVVTTSGVAEVLAAAGMADAAEMLKAPTETLLTAHRELVGRGRALFQRLHADGVPSLAVIRNDAPRLIGSNALFGSFDNLVAHIAAA</sequence>
<dbReference type="AlphaFoldDB" id="A0A8E2WI47"/>
<dbReference type="InterPro" id="IPR001853">
    <property type="entry name" value="DSBA-like_thioredoxin_dom"/>
</dbReference>
<name>A0A8E2WI47_RHILI</name>
<dbReference type="SUPFAM" id="SSF52833">
    <property type="entry name" value="Thioredoxin-like"/>
    <property type="match status" value="1"/>
</dbReference>
<comment type="caution">
    <text evidence="2">The sequence shown here is derived from an EMBL/GenBank/DDBJ whole genome shotgun (WGS) entry which is preliminary data.</text>
</comment>
<proteinExistence type="predicted"/>
<protein>
    <recommendedName>
        <fullName evidence="1">DSBA-like thioredoxin domain-containing protein</fullName>
    </recommendedName>
</protein>
<dbReference type="GO" id="GO:0016491">
    <property type="term" value="F:oxidoreductase activity"/>
    <property type="evidence" value="ECO:0007669"/>
    <property type="project" value="InterPro"/>
</dbReference>
<evidence type="ECO:0000313" key="3">
    <source>
        <dbReference type="Proteomes" id="UP000245631"/>
    </source>
</evidence>
<feature type="domain" description="DSBA-like thioredoxin" evidence="1">
    <location>
        <begin position="10"/>
        <end position="201"/>
    </location>
</feature>
<evidence type="ECO:0000313" key="2">
    <source>
        <dbReference type="EMBL" id="PWJ93415.1"/>
    </source>
</evidence>
<dbReference type="Proteomes" id="UP000245631">
    <property type="component" value="Unassembled WGS sequence"/>
</dbReference>
<dbReference type="CDD" id="cd03025">
    <property type="entry name" value="DsbA_FrnE_like"/>
    <property type="match status" value="1"/>
</dbReference>
<gene>
    <name evidence="2" type="ORF">C8D77_10194</name>
</gene>
<reference evidence="2 3" key="1">
    <citation type="submission" date="2018-05" db="EMBL/GenBank/DDBJ databases">
        <title>Genomic Encyclopedia of Type Strains, Phase IV (KMG-IV): sequencing the most valuable type-strain genomes for metagenomic binning, comparative biology and taxonomic classification.</title>
        <authorList>
            <person name="Goeker M."/>
        </authorList>
    </citation>
    <scope>NUCLEOTIDE SEQUENCE [LARGE SCALE GENOMIC DNA]</scope>
    <source>
        <strain evidence="2 3">DSM 2626</strain>
    </source>
</reference>